<evidence type="ECO:0000256" key="5">
    <source>
        <dbReference type="ARBA" id="ARBA00022705"/>
    </source>
</evidence>
<dbReference type="PROSITE" id="PS00116">
    <property type="entry name" value="DNA_POLYMERASE_B"/>
    <property type="match status" value="1"/>
</dbReference>
<dbReference type="EMBL" id="DVIU01000089">
    <property type="protein sequence ID" value="HIS35830.1"/>
    <property type="molecule type" value="Genomic_DNA"/>
</dbReference>
<evidence type="ECO:0000256" key="6">
    <source>
        <dbReference type="ARBA" id="ARBA00022932"/>
    </source>
</evidence>
<feature type="domain" description="DNA-directed DNA polymerase family B mitochondria/virus" evidence="9">
    <location>
        <begin position="142"/>
        <end position="462"/>
    </location>
</feature>
<evidence type="ECO:0000256" key="3">
    <source>
        <dbReference type="ARBA" id="ARBA00022679"/>
    </source>
</evidence>
<keyword evidence="5" id="KW-0235">DNA replication</keyword>
<evidence type="ECO:0000256" key="2">
    <source>
        <dbReference type="ARBA" id="ARBA00012417"/>
    </source>
</evidence>
<organism evidence="10 11">
    <name type="scientific">Candidatus Scatousia excrementigallinarum</name>
    <dbReference type="NCBI Taxonomy" id="2840935"/>
    <lineage>
        <taxon>Bacteria</taxon>
        <taxon>Candidatus Scatousia</taxon>
    </lineage>
</organism>
<evidence type="ECO:0000259" key="9">
    <source>
        <dbReference type="Pfam" id="PF03175"/>
    </source>
</evidence>
<evidence type="ECO:0000256" key="1">
    <source>
        <dbReference type="ARBA" id="ARBA00005755"/>
    </source>
</evidence>
<dbReference type="GO" id="GO:0003887">
    <property type="term" value="F:DNA-directed DNA polymerase activity"/>
    <property type="evidence" value="ECO:0007669"/>
    <property type="project" value="UniProtKB-KW"/>
</dbReference>
<dbReference type="Gene3D" id="1.10.287.690">
    <property type="entry name" value="Helix hairpin bin"/>
    <property type="match status" value="1"/>
</dbReference>
<feature type="non-terminal residue" evidence="10">
    <location>
        <position position="537"/>
    </location>
</feature>
<dbReference type="SUPFAM" id="SSF56672">
    <property type="entry name" value="DNA/RNA polymerases"/>
    <property type="match status" value="1"/>
</dbReference>
<comment type="similarity">
    <text evidence="1">Belongs to the DNA polymerase type-B family.</text>
</comment>
<dbReference type="Pfam" id="PF03175">
    <property type="entry name" value="DNA_pol_B_2"/>
    <property type="match status" value="1"/>
</dbReference>
<dbReference type="InterPro" id="IPR004868">
    <property type="entry name" value="DNA-dir_DNA_pol_B_mt/vir"/>
</dbReference>
<comment type="catalytic activity">
    <reaction evidence="8">
        <text>DNA(n) + a 2'-deoxyribonucleoside 5'-triphosphate = DNA(n+1) + diphosphate</text>
        <dbReference type="Rhea" id="RHEA:22508"/>
        <dbReference type="Rhea" id="RHEA-COMP:17339"/>
        <dbReference type="Rhea" id="RHEA-COMP:17340"/>
        <dbReference type="ChEBI" id="CHEBI:33019"/>
        <dbReference type="ChEBI" id="CHEBI:61560"/>
        <dbReference type="ChEBI" id="CHEBI:173112"/>
        <dbReference type="EC" id="2.7.7.7"/>
    </reaction>
</comment>
<dbReference type="Gene3D" id="3.90.1600.10">
    <property type="entry name" value="Palm domain of DNA polymerase"/>
    <property type="match status" value="1"/>
</dbReference>
<dbReference type="PANTHER" id="PTHR33568">
    <property type="entry name" value="DNA POLYMERASE"/>
    <property type="match status" value="1"/>
</dbReference>
<dbReference type="InterPro" id="IPR023211">
    <property type="entry name" value="DNA_pol_palm_dom_sf"/>
</dbReference>
<dbReference type="EC" id="2.7.7.7" evidence="2"/>
<name>A0A9D1EXP7_9BACT</name>
<dbReference type="PANTHER" id="PTHR33568:SF3">
    <property type="entry name" value="DNA-DIRECTED DNA POLYMERASE"/>
    <property type="match status" value="1"/>
</dbReference>
<sequence>MNTKNMYSCDFETTPDPADCRVWAWVAINILNTDERFYGNTIEGFIQWLSGKSKKCYFHNLNFDGSFILDYLLKTNWKLNKSKKDLQPYEFNTLISDKGFFYTMALKFPKSNIEIIDSLKILPYSVNAIAKGWRLPVQKLTIDYKEYREYGHELTDKEKAYITNDALIVALALKNVFEEGYHKITAGSNAFNFYVEKCAGGKKRFKKTFPPPQNDSYLRKAYRGGFTYVNPIFQNKSVGAGRVYDVNSLYPYSLHSPHAFPYGEPVYFTGEYQRNEKYPLYFQRFYADFKLKDDHLPTLQLKNTPGYIPTEYITESINSNTPITMTSIDLALFFEHYDVENYRPIDGYMYKSKIGLFDNYIDYFYEQKRIAKSEGNYAKYQLAKLMLNSFYGKMATNPVVNSRWPYLKNDQVAYYPGEPETREPVYIPVGCFCTAYARDTTIRAAQKCYNRFMYADTDSLHVLGDYDVPGLDVDDYRLGAFKHESTFTQAKYLRAKLYMEQIITGEGNDFLLCEWDVKGAGMTKRVKNFVNLNNFCY</sequence>
<dbReference type="InterPro" id="IPR043502">
    <property type="entry name" value="DNA/RNA_pol_sf"/>
</dbReference>
<reference evidence="10" key="1">
    <citation type="submission" date="2020-10" db="EMBL/GenBank/DDBJ databases">
        <authorList>
            <person name="Gilroy R."/>
        </authorList>
    </citation>
    <scope>NUCLEOTIDE SEQUENCE</scope>
    <source>
        <strain evidence="10">6276</strain>
    </source>
</reference>
<keyword evidence="7" id="KW-0238">DNA-binding</keyword>
<dbReference type="AlphaFoldDB" id="A0A9D1EXP7"/>
<dbReference type="GO" id="GO:0003677">
    <property type="term" value="F:DNA binding"/>
    <property type="evidence" value="ECO:0007669"/>
    <property type="project" value="UniProtKB-KW"/>
</dbReference>
<keyword evidence="4" id="KW-0548">Nucleotidyltransferase</keyword>
<dbReference type="SUPFAM" id="SSF53098">
    <property type="entry name" value="Ribonuclease H-like"/>
    <property type="match status" value="1"/>
</dbReference>
<keyword evidence="3" id="KW-0808">Transferase</keyword>
<accession>A0A9D1EXP7</accession>
<dbReference type="Proteomes" id="UP000823928">
    <property type="component" value="Unassembled WGS sequence"/>
</dbReference>
<dbReference type="Gene3D" id="4.10.80.20">
    <property type="entry name" value="DNA polymerase, domain 5"/>
    <property type="match status" value="1"/>
</dbReference>
<dbReference type="InterPro" id="IPR012337">
    <property type="entry name" value="RNaseH-like_sf"/>
</dbReference>
<evidence type="ECO:0000256" key="8">
    <source>
        <dbReference type="ARBA" id="ARBA00049244"/>
    </source>
</evidence>
<dbReference type="Gene3D" id="3.30.420.10">
    <property type="entry name" value="Ribonuclease H-like superfamily/Ribonuclease H"/>
    <property type="match status" value="1"/>
</dbReference>
<evidence type="ECO:0000256" key="4">
    <source>
        <dbReference type="ARBA" id="ARBA00022695"/>
    </source>
</evidence>
<dbReference type="GO" id="GO:0006260">
    <property type="term" value="P:DNA replication"/>
    <property type="evidence" value="ECO:0007669"/>
    <property type="project" value="UniProtKB-KW"/>
</dbReference>
<dbReference type="InterPro" id="IPR036397">
    <property type="entry name" value="RNaseH_sf"/>
</dbReference>
<dbReference type="InterPro" id="IPR017964">
    <property type="entry name" value="DNA-dir_DNA_pol_B_CS"/>
</dbReference>
<protein>
    <recommendedName>
        <fullName evidence="2">DNA-directed DNA polymerase</fullName>
        <ecNumber evidence="2">2.7.7.7</ecNumber>
    </recommendedName>
</protein>
<proteinExistence type="inferred from homology"/>
<dbReference type="Gene3D" id="3.30.1770.10">
    <property type="entry name" value="TPR 1 domain of DNA polymerase"/>
    <property type="match status" value="1"/>
</dbReference>
<comment type="caution">
    <text evidence="10">The sequence shown here is derived from an EMBL/GenBank/DDBJ whole genome shotgun (WGS) entry which is preliminary data.</text>
</comment>
<dbReference type="GO" id="GO:0000166">
    <property type="term" value="F:nucleotide binding"/>
    <property type="evidence" value="ECO:0007669"/>
    <property type="project" value="InterPro"/>
</dbReference>
<reference evidence="10" key="2">
    <citation type="journal article" date="2021" name="PeerJ">
        <title>Extensive microbial diversity within the chicken gut microbiome revealed by metagenomics and culture.</title>
        <authorList>
            <person name="Gilroy R."/>
            <person name="Ravi A."/>
            <person name="Getino M."/>
            <person name="Pursley I."/>
            <person name="Horton D.L."/>
            <person name="Alikhan N.F."/>
            <person name="Baker D."/>
            <person name="Gharbi K."/>
            <person name="Hall N."/>
            <person name="Watson M."/>
            <person name="Adriaenssens E.M."/>
            <person name="Foster-Nyarko E."/>
            <person name="Jarju S."/>
            <person name="Secka A."/>
            <person name="Antonio M."/>
            <person name="Oren A."/>
            <person name="Chaudhuri R.R."/>
            <person name="La Ragione R."/>
            <person name="Hildebrand F."/>
            <person name="Pallen M.J."/>
        </authorList>
    </citation>
    <scope>NUCLEOTIDE SEQUENCE</scope>
    <source>
        <strain evidence="10">6276</strain>
    </source>
</reference>
<evidence type="ECO:0000313" key="11">
    <source>
        <dbReference type="Proteomes" id="UP000823928"/>
    </source>
</evidence>
<keyword evidence="6" id="KW-0239">DNA-directed DNA polymerase</keyword>
<evidence type="ECO:0000313" key="10">
    <source>
        <dbReference type="EMBL" id="HIS35830.1"/>
    </source>
</evidence>
<evidence type="ECO:0000256" key="7">
    <source>
        <dbReference type="ARBA" id="ARBA00023125"/>
    </source>
</evidence>
<gene>
    <name evidence="10" type="ORF">IAC10_04275</name>
</gene>